<dbReference type="EMBL" id="DQ390458">
    <property type="protein sequence ID" value="ABG49331.1"/>
    <property type="molecule type" value="Genomic_DNA"/>
</dbReference>
<dbReference type="RefSeq" id="WP_011867665.1">
    <property type="nucleotide sequence ID" value="NC_009128.1"/>
</dbReference>
<protein>
    <submittedName>
        <fullName evidence="1">Uncharacterized protein</fullName>
    </submittedName>
</protein>
<geneLocation type="plasmid" evidence="1">
    <name>pLEW279a</name>
</geneLocation>
<accession>Q0ZKE3</accession>
<evidence type="ECO:0000313" key="1">
    <source>
        <dbReference type="EMBL" id="ABG49331.1"/>
    </source>
</evidence>
<reference evidence="1" key="1">
    <citation type="journal article" date="2006" name="Appl. Environ. Microbiol.">
        <title>Facile recovery of individual high-molecular-weight, low-copy-number natural plasmids for genomic sequencing.</title>
        <authorList>
            <person name="Williams L.E."/>
            <person name="Detter C."/>
            <person name="Barry K."/>
            <person name="Lapidus A."/>
            <person name="Summers A.O."/>
        </authorList>
    </citation>
    <scope>NUCLEOTIDE SEQUENCE</scope>
    <source>
        <strain evidence="1">L2-79-05</strain>
        <plasmid evidence="1">pLEW279a</plasmid>
    </source>
</reference>
<proteinExistence type="predicted"/>
<dbReference type="AlphaFoldDB" id="Q0ZKE3"/>
<organism evidence="1">
    <name type="scientific">Corynebacterium sp. L2-79-05</name>
    <dbReference type="NCBI Taxonomy" id="373068"/>
    <lineage>
        <taxon>Bacteria</taxon>
        <taxon>Bacillati</taxon>
        <taxon>Actinomycetota</taxon>
        <taxon>Actinomycetes</taxon>
        <taxon>Mycobacteriales</taxon>
        <taxon>Corynebacteriaceae</taxon>
        <taxon>Corynebacterium</taxon>
    </lineage>
</organism>
<name>Q0ZKE3_9CORY</name>
<sequence length="102" mass="11304">MMSTPAQQAIENTHLHYVFIIACARTRDYADAKDPADNAARTLTELAGLLPTTSPLFPGMRQLRSIIHSAQQSLARQQQPQDLEKGLDLITTIEECLTSKPK</sequence>
<keyword evidence="1" id="KW-0614">Plasmid</keyword>